<accession>A0A2R4BQP7</accession>
<dbReference type="AlphaFoldDB" id="A0A2R4BQP7"/>
<evidence type="ECO:0000256" key="1">
    <source>
        <dbReference type="SAM" id="MobiDB-lite"/>
    </source>
</evidence>
<evidence type="ECO:0008006" key="4">
    <source>
        <dbReference type="Google" id="ProtNLM"/>
    </source>
</evidence>
<dbReference type="Proteomes" id="UP000241885">
    <property type="component" value="Chromosome"/>
</dbReference>
<dbReference type="EMBL" id="CP028339">
    <property type="protein sequence ID" value="AVR89532.1"/>
    <property type="molecule type" value="Genomic_DNA"/>
</dbReference>
<protein>
    <recommendedName>
        <fullName evidence="4">Helix-turn-helix domain-containing protein</fullName>
    </recommendedName>
</protein>
<feature type="compositionally biased region" description="Polar residues" evidence="1">
    <location>
        <begin position="1"/>
        <end position="14"/>
    </location>
</feature>
<evidence type="ECO:0000313" key="3">
    <source>
        <dbReference type="Proteomes" id="UP000241885"/>
    </source>
</evidence>
<proteinExistence type="predicted"/>
<reference evidence="2 3" key="1">
    <citation type="submission" date="2018-03" db="EMBL/GenBank/DDBJ databases">
        <title>Complete genome sequence of Thauera aromatica, a model organism for studying aromatic compound degradation under denitrifying conditions.</title>
        <authorList>
            <person name="Lo H.-Y."/>
            <person name="Goris T."/>
            <person name="Boll M."/>
            <person name="Mueller J.A."/>
        </authorList>
    </citation>
    <scope>NUCLEOTIDE SEQUENCE [LARGE SCALE GENOMIC DNA]</scope>
    <source>
        <strain evidence="2 3">K172</strain>
    </source>
</reference>
<keyword evidence="3" id="KW-1185">Reference proteome</keyword>
<gene>
    <name evidence="2" type="ORF">Tharo_2644</name>
</gene>
<evidence type="ECO:0000313" key="2">
    <source>
        <dbReference type="EMBL" id="AVR89532.1"/>
    </source>
</evidence>
<name>A0A2R4BQP7_THAAR</name>
<dbReference type="KEGG" id="tak:Tharo_2644"/>
<feature type="region of interest" description="Disordered" evidence="1">
    <location>
        <begin position="1"/>
        <end position="21"/>
    </location>
</feature>
<organism evidence="2 3">
    <name type="scientific">Thauera aromatica K172</name>
    <dbReference type="NCBI Taxonomy" id="44139"/>
    <lineage>
        <taxon>Bacteria</taxon>
        <taxon>Pseudomonadati</taxon>
        <taxon>Pseudomonadota</taxon>
        <taxon>Betaproteobacteria</taxon>
        <taxon>Rhodocyclales</taxon>
        <taxon>Zoogloeaceae</taxon>
        <taxon>Thauera</taxon>
    </lineage>
</organism>
<sequence length="85" mass="9250">MRSMQSHPSETMTNRLDPAATAVTEPTTGLYRLAAVAALCGMSPALYEAAAVRGEVPEVLHIGPRGLRFVRALDLNRFLNGEPWK</sequence>